<keyword evidence="1" id="KW-0812">Transmembrane</keyword>
<feature type="transmembrane region" description="Helical" evidence="1">
    <location>
        <begin position="112"/>
        <end position="131"/>
    </location>
</feature>
<evidence type="ECO:0000256" key="1">
    <source>
        <dbReference type="SAM" id="Phobius"/>
    </source>
</evidence>
<organism evidence="2">
    <name type="scientific">marine sediment metagenome</name>
    <dbReference type="NCBI Taxonomy" id="412755"/>
    <lineage>
        <taxon>unclassified sequences</taxon>
        <taxon>metagenomes</taxon>
        <taxon>ecological metagenomes</taxon>
    </lineage>
</organism>
<protein>
    <recommendedName>
        <fullName evidence="3">ABC transporter permease</fullName>
    </recommendedName>
</protein>
<feature type="transmembrane region" description="Helical" evidence="1">
    <location>
        <begin position="35"/>
        <end position="54"/>
    </location>
</feature>
<reference evidence="2" key="1">
    <citation type="journal article" date="2014" name="Front. Microbiol.">
        <title>High frequency of phylogenetically diverse reductive dehalogenase-homologous genes in deep subseafloor sedimentary metagenomes.</title>
        <authorList>
            <person name="Kawai M."/>
            <person name="Futagami T."/>
            <person name="Toyoda A."/>
            <person name="Takaki Y."/>
            <person name="Nishi S."/>
            <person name="Hori S."/>
            <person name="Arai W."/>
            <person name="Tsubouchi T."/>
            <person name="Morono Y."/>
            <person name="Uchiyama I."/>
            <person name="Ito T."/>
            <person name="Fujiyama A."/>
            <person name="Inagaki F."/>
            <person name="Takami H."/>
        </authorList>
    </citation>
    <scope>NUCLEOTIDE SEQUENCE</scope>
    <source>
        <strain evidence="2">Expedition CK06-06</strain>
    </source>
</reference>
<dbReference type="GO" id="GO:0005886">
    <property type="term" value="C:plasma membrane"/>
    <property type="evidence" value="ECO:0007669"/>
    <property type="project" value="TreeGrafter"/>
</dbReference>
<evidence type="ECO:0008006" key="3">
    <source>
        <dbReference type="Google" id="ProtNLM"/>
    </source>
</evidence>
<gene>
    <name evidence="2" type="ORF">S03H2_55747</name>
</gene>
<name>X1JWW6_9ZZZZ</name>
<comment type="caution">
    <text evidence="2">The sequence shown here is derived from an EMBL/GenBank/DDBJ whole genome shotgun (WGS) entry which is preliminary data.</text>
</comment>
<dbReference type="EMBL" id="BARU01035634">
    <property type="protein sequence ID" value="GAH82754.1"/>
    <property type="molecule type" value="Genomic_DNA"/>
</dbReference>
<dbReference type="AlphaFoldDB" id="X1JWW6"/>
<feature type="non-terminal residue" evidence="2">
    <location>
        <position position="162"/>
    </location>
</feature>
<feature type="transmembrane region" description="Helical" evidence="1">
    <location>
        <begin position="66"/>
        <end position="83"/>
    </location>
</feature>
<keyword evidence="1" id="KW-1133">Transmembrane helix</keyword>
<sequence length="162" mass="17847">MDMKSNNENSNSKIMKSSLNGLAKAAIYIWRNQKALIALIAMVIVFAFISEHFFTVGNLLNVSRQTAILALLAAGMSLVILVGDIDLSIGANAAFCGVMAAFLLKRGVGTPFTFLIILILGMLIGYINGIIVTKIKVPFFYCYSGNDEHSYRGRFFDNRWLP</sequence>
<evidence type="ECO:0000313" key="2">
    <source>
        <dbReference type="EMBL" id="GAH82754.1"/>
    </source>
</evidence>
<proteinExistence type="predicted"/>
<dbReference type="PANTHER" id="PTHR32196">
    <property type="entry name" value="ABC TRANSPORTER PERMEASE PROTEIN YPHD-RELATED-RELATED"/>
    <property type="match status" value="1"/>
</dbReference>
<keyword evidence="1" id="KW-0472">Membrane</keyword>
<accession>X1JWW6</accession>